<proteinExistence type="predicted"/>
<protein>
    <submittedName>
        <fullName evidence="4">Uncharacterized protein</fullName>
    </submittedName>
</protein>
<keyword evidence="3" id="KW-1185">Reference proteome</keyword>
<evidence type="ECO:0000313" key="3">
    <source>
        <dbReference type="Proteomes" id="UP000887577"/>
    </source>
</evidence>
<sequence>MISFSPCFVVLAIAATAYSQYITPGLGGYGAIDPALGGYATGYGFNPALAYNPALRGYGTVNPALMGGYGSYPQQQGGSSSQASFSSNSGQVGKK</sequence>
<evidence type="ECO:0000256" key="2">
    <source>
        <dbReference type="SAM" id="SignalP"/>
    </source>
</evidence>
<name>A0A914YW90_9BILA</name>
<evidence type="ECO:0000313" key="4">
    <source>
        <dbReference type="WBParaSite" id="PSU_v2.g3925.t1"/>
    </source>
</evidence>
<organism evidence="3 4">
    <name type="scientific">Panagrolaimus superbus</name>
    <dbReference type="NCBI Taxonomy" id="310955"/>
    <lineage>
        <taxon>Eukaryota</taxon>
        <taxon>Metazoa</taxon>
        <taxon>Ecdysozoa</taxon>
        <taxon>Nematoda</taxon>
        <taxon>Chromadorea</taxon>
        <taxon>Rhabditida</taxon>
        <taxon>Tylenchina</taxon>
        <taxon>Panagrolaimomorpha</taxon>
        <taxon>Panagrolaimoidea</taxon>
        <taxon>Panagrolaimidae</taxon>
        <taxon>Panagrolaimus</taxon>
    </lineage>
</organism>
<feature type="chain" id="PRO_5037965832" evidence="2">
    <location>
        <begin position="20"/>
        <end position="95"/>
    </location>
</feature>
<accession>A0A914YW90</accession>
<keyword evidence="2" id="KW-0732">Signal</keyword>
<evidence type="ECO:0000256" key="1">
    <source>
        <dbReference type="SAM" id="MobiDB-lite"/>
    </source>
</evidence>
<reference evidence="4" key="1">
    <citation type="submission" date="2022-11" db="UniProtKB">
        <authorList>
            <consortium name="WormBaseParasite"/>
        </authorList>
    </citation>
    <scope>IDENTIFICATION</scope>
</reference>
<dbReference type="Proteomes" id="UP000887577">
    <property type="component" value="Unplaced"/>
</dbReference>
<dbReference type="WBParaSite" id="PSU_v2.g3925.t1">
    <property type="protein sequence ID" value="PSU_v2.g3925.t1"/>
    <property type="gene ID" value="PSU_v2.g3925"/>
</dbReference>
<feature type="region of interest" description="Disordered" evidence="1">
    <location>
        <begin position="72"/>
        <end position="95"/>
    </location>
</feature>
<feature type="signal peptide" evidence="2">
    <location>
        <begin position="1"/>
        <end position="19"/>
    </location>
</feature>
<dbReference type="AlphaFoldDB" id="A0A914YW90"/>